<protein>
    <submittedName>
        <fullName evidence="4">Ubiquitin carboxyl-terminal hydrolase 38</fullName>
    </submittedName>
</protein>
<dbReference type="AlphaFoldDB" id="A0A067QI10"/>
<evidence type="ECO:0000259" key="3">
    <source>
        <dbReference type="PROSITE" id="PS50235"/>
    </source>
</evidence>
<keyword evidence="5" id="KW-1185">Reference proteome</keyword>
<dbReference type="InterPro" id="IPR038765">
    <property type="entry name" value="Papain-like_cys_pep_sf"/>
</dbReference>
<dbReference type="GO" id="GO:0005634">
    <property type="term" value="C:nucleus"/>
    <property type="evidence" value="ECO:0007669"/>
    <property type="project" value="TreeGrafter"/>
</dbReference>
<evidence type="ECO:0000256" key="2">
    <source>
        <dbReference type="SAM" id="MobiDB-lite"/>
    </source>
</evidence>
<dbReference type="Pfam" id="PF21246">
    <property type="entry name" value="Usp38-like_N"/>
    <property type="match status" value="1"/>
</dbReference>
<dbReference type="GO" id="GO:0016579">
    <property type="term" value="P:protein deubiquitination"/>
    <property type="evidence" value="ECO:0007669"/>
    <property type="project" value="InterPro"/>
</dbReference>
<dbReference type="PROSITE" id="PS00972">
    <property type="entry name" value="USP_1"/>
    <property type="match status" value="1"/>
</dbReference>
<dbReference type="OMA" id="YKMCGRS"/>
<dbReference type="Proteomes" id="UP000027135">
    <property type="component" value="Unassembled WGS sequence"/>
</dbReference>
<dbReference type="InterPro" id="IPR050164">
    <property type="entry name" value="Peptidase_C19"/>
</dbReference>
<dbReference type="InterPro" id="IPR018200">
    <property type="entry name" value="USP_CS"/>
</dbReference>
<feature type="domain" description="USP" evidence="3">
    <location>
        <begin position="441"/>
        <end position="822"/>
    </location>
</feature>
<accession>A0A067QI10</accession>
<proteinExistence type="inferred from homology"/>
<gene>
    <name evidence="4" type="ORF">L798_03491</name>
</gene>
<evidence type="ECO:0000313" key="5">
    <source>
        <dbReference type="Proteomes" id="UP000027135"/>
    </source>
</evidence>
<dbReference type="SUPFAM" id="SSF54001">
    <property type="entry name" value="Cysteine proteinases"/>
    <property type="match status" value="1"/>
</dbReference>
<dbReference type="GO" id="GO:0004843">
    <property type="term" value="F:cysteine-type deubiquitinase activity"/>
    <property type="evidence" value="ECO:0007669"/>
    <property type="project" value="InterPro"/>
</dbReference>
<dbReference type="InterPro" id="IPR028889">
    <property type="entry name" value="USP"/>
</dbReference>
<dbReference type="STRING" id="136037.A0A067QI10"/>
<feature type="region of interest" description="Disordered" evidence="2">
    <location>
        <begin position="862"/>
        <end position="908"/>
    </location>
</feature>
<dbReference type="FunCoup" id="A0A067QI10">
    <property type="interactions" value="1000"/>
</dbReference>
<dbReference type="EMBL" id="KK853581">
    <property type="protein sequence ID" value="KDR06528.1"/>
    <property type="molecule type" value="Genomic_DNA"/>
</dbReference>
<keyword evidence="4" id="KW-0378">Hydrolase</keyword>
<dbReference type="PROSITE" id="PS50235">
    <property type="entry name" value="USP_3"/>
    <property type="match status" value="1"/>
</dbReference>
<dbReference type="PANTHER" id="PTHR24006">
    <property type="entry name" value="UBIQUITIN CARBOXYL-TERMINAL HYDROLASE"/>
    <property type="match status" value="1"/>
</dbReference>
<dbReference type="eggNOG" id="KOG1864">
    <property type="taxonomic scope" value="Eukaryota"/>
</dbReference>
<dbReference type="InParanoid" id="A0A067QI10"/>
<sequence>MLPDVLQNIVSVNMSDKMKELLIAKTLRANQELSQECCVTTLDLGVRWVLEGDRPMVVTVGWLVLQHLKDFQQSTISELLNVATLEKFLRFNASSYNRAEVPALVSWSLSIMSSQAMEVAVGNLITDFLRENVHGDINVLVNVSKLLCEHPRCIPVADERARLCEVVTANVAEVPMPKAQPAQVSQLVKQMGFVQALLIRVWKGEEGKSNEQLMFRCLAVLHATIIDRPTEPCPALAAILHLVEPHFIPKYVTAILEASQGHFRTLHTLCQWLCCWPRATLLSPWVLALIDGLETKQHFDVLMEVTLATVEYLFAAIMLPVVRSGVIDVVWRMIASSRHSPQVFHKVVNQVPTVMAQLVLENSDSSRTCLQMVVNMSCAMVAAFPRNDNMYDPLIRALKDCSSFLPPGEFAPENMPAWLIGGQFYYVENHKSRERSSLNRVGLNNLGNTCYMNCVLQALFMTHRFCSTVLDSGVRSQPLLSKLQALFALLLHSQRRAITPAKLLAVAKPPFFQPGYQQDSSEFLTYLLDVLHEQEMHATTSSESTVLGSTGDGGAKASSVEAATGGAMVRWMTEEDLSYPNTLEYKAHSLADVTQATGDDVQQLSNFHSISTDSGIQSVCGDEKATTSSSPVPYESLVQQCFGGRLLISFKCLQCKAESVHTDHFRDIPLAFPPDCGPNHKLHIQDLLDYFTSPEQLSGENQYHCDSCGGLRDAQRTIQILQPPSHLVLTLKRFQFNSQTGERAKLLHWVHCSESIELYRQSYKLYAAVIHSGSDIDTGHYYTLACDETLSWQIFNDSLVAPCDSPPWSPPDTPYILFYARPEEKLQPAVDLLSLPSLHPDLVKLVKYDDIECLQEMWNEDKRRRRGGKQQPSSRRGPHNPDQDSNNGGNPPGSCGGSMNLSHNRFVF</sequence>
<dbReference type="InterPro" id="IPR049407">
    <property type="entry name" value="Usp38-like_N"/>
</dbReference>
<dbReference type="GO" id="GO:0005829">
    <property type="term" value="C:cytosol"/>
    <property type="evidence" value="ECO:0007669"/>
    <property type="project" value="TreeGrafter"/>
</dbReference>
<comment type="similarity">
    <text evidence="1">Belongs to the peptidase C19 family.</text>
</comment>
<name>A0A067QI10_ZOONE</name>
<dbReference type="Gene3D" id="3.90.70.10">
    <property type="entry name" value="Cysteine proteinases"/>
    <property type="match status" value="1"/>
</dbReference>
<reference evidence="4 5" key="1">
    <citation type="journal article" date="2014" name="Nat. Commun.">
        <title>Molecular traces of alternative social organization in a termite genome.</title>
        <authorList>
            <person name="Terrapon N."/>
            <person name="Li C."/>
            <person name="Robertson H.M."/>
            <person name="Ji L."/>
            <person name="Meng X."/>
            <person name="Booth W."/>
            <person name="Chen Z."/>
            <person name="Childers C.P."/>
            <person name="Glastad K.M."/>
            <person name="Gokhale K."/>
            <person name="Gowin J."/>
            <person name="Gronenberg W."/>
            <person name="Hermansen R.A."/>
            <person name="Hu H."/>
            <person name="Hunt B.G."/>
            <person name="Huylmans A.K."/>
            <person name="Khalil S.M."/>
            <person name="Mitchell R.D."/>
            <person name="Munoz-Torres M.C."/>
            <person name="Mustard J.A."/>
            <person name="Pan H."/>
            <person name="Reese J.T."/>
            <person name="Scharf M.E."/>
            <person name="Sun F."/>
            <person name="Vogel H."/>
            <person name="Xiao J."/>
            <person name="Yang W."/>
            <person name="Yang Z."/>
            <person name="Yang Z."/>
            <person name="Zhou J."/>
            <person name="Zhu J."/>
            <person name="Brent C.S."/>
            <person name="Elsik C.G."/>
            <person name="Goodisman M.A."/>
            <person name="Liberles D.A."/>
            <person name="Roe R.M."/>
            <person name="Vargo E.L."/>
            <person name="Vilcinskas A."/>
            <person name="Wang J."/>
            <person name="Bornberg-Bauer E."/>
            <person name="Korb J."/>
            <person name="Zhang G."/>
            <person name="Liebig J."/>
        </authorList>
    </citation>
    <scope>NUCLEOTIDE SEQUENCE [LARGE SCALE GENOMIC DNA]</scope>
    <source>
        <tissue evidence="4">Whole organism</tissue>
    </source>
</reference>
<dbReference type="Pfam" id="PF00443">
    <property type="entry name" value="UCH"/>
    <property type="match status" value="1"/>
</dbReference>
<evidence type="ECO:0000256" key="1">
    <source>
        <dbReference type="ARBA" id="ARBA00009085"/>
    </source>
</evidence>
<dbReference type="PANTHER" id="PTHR24006:SF908">
    <property type="entry name" value="DEUBIQUITINATING APOPTOTIC INHIBITOR, ISOFORM A"/>
    <property type="match status" value="1"/>
</dbReference>
<evidence type="ECO:0000313" key="4">
    <source>
        <dbReference type="EMBL" id="KDR06528.1"/>
    </source>
</evidence>
<dbReference type="OrthoDB" id="2420415at2759"/>
<organism evidence="4 5">
    <name type="scientific">Zootermopsis nevadensis</name>
    <name type="common">Dampwood termite</name>
    <dbReference type="NCBI Taxonomy" id="136037"/>
    <lineage>
        <taxon>Eukaryota</taxon>
        <taxon>Metazoa</taxon>
        <taxon>Ecdysozoa</taxon>
        <taxon>Arthropoda</taxon>
        <taxon>Hexapoda</taxon>
        <taxon>Insecta</taxon>
        <taxon>Pterygota</taxon>
        <taxon>Neoptera</taxon>
        <taxon>Polyneoptera</taxon>
        <taxon>Dictyoptera</taxon>
        <taxon>Blattodea</taxon>
        <taxon>Blattoidea</taxon>
        <taxon>Termitoidae</taxon>
        <taxon>Termopsidae</taxon>
        <taxon>Zootermopsis</taxon>
    </lineage>
</organism>
<dbReference type="InterPro" id="IPR001394">
    <property type="entry name" value="Peptidase_C19_UCH"/>
</dbReference>